<evidence type="ECO:0000313" key="10">
    <source>
        <dbReference type="EMBL" id="RDU67006.1"/>
    </source>
</evidence>
<keyword evidence="6 8" id="KW-1133">Transmembrane helix</keyword>
<dbReference type="PROSITE" id="PS50928">
    <property type="entry name" value="ABC_TM1"/>
    <property type="match status" value="1"/>
</dbReference>
<dbReference type="Pfam" id="PF00528">
    <property type="entry name" value="BPD_transp_1"/>
    <property type="match status" value="1"/>
</dbReference>
<proteinExistence type="inferred from homology"/>
<keyword evidence="3 8" id="KW-0813">Transport</keyword>
<dbReference type="InterPro" id="IPR000515">
    <property type="entry name" value="MetI-like"/>
</dbReference>
<dbReference type="InterPro" id="IPR043429">
    <property type="entry name" value="ArtM/GltK/GlnP/TcyL/YhdX-like"/>
</dbReference>
<keyword evidence="7 8" id="KW-0472">Membrane</keyword>
<dbReference type="AlphaFoldDB" id="A0A3D8IQ24"/>
<protein>
    <submittedName>
        <fullName evidence="10">Amino acid ABC transporter permease</fullName>
    </submittedName>
</protein>
<evidence type="ECO:0000256" key="3">
    <source>
        <dbReference type="ARBA" id="ARBA00022448"/>
    </source>
</evidence>
<dbReference type="CDD" id="cd06261">
    <property type="entry name" value="TM_PBP2"/>
    <property type="match status" value="1"/>
</dbReference>
<dbReference type="NCBIfam" id="TIGR01726">
    <property type="entry name" value="HEQRo_perm_3TM"/>
    <property type="match status" value="1"/>
</dbReference>
<evidence type="ECO:0000256" key="5">
    <source>
        <dbReference type="ARBA" id="ARBA00022692"/>
    </source>
</evidence>
<feature type="transmembrane region" description="Helical" evidence="8">
    <location>
        <begin position="55"/>
        <end position="76"/>
    </location>
</feature>
<keyword evidence="4" id="KW-1003">Cell membrane</keyword>
<evidence type="ECO:0000256" key="4">
    <source>
        <dbReference type="ARBA" id="ARBA00022475"/>
    </source>
</evidence>
<feature type="transmembrane region" description="Helical" evidence="8">
    <location>
        <begin position="190"/>
        <end position="210"/>
    </location>
</feature>
<dbReference type="GO" id="GO:0043190">
    <property type="term" value="C:ATP-binding cassette (ABC) transporter complex"/>
    <property type="evidence" value="ECO:0007669"/>
    <property type="project" value="InterPro"/>
</dbReference>
<evidence type="ECO:0000256" key="6">
    <source>
        <dbReference type="ARBA" id="ARBA00022989"/>
    </source>
</evidence>
<comment type="caution">
    <text evidence="10">The sequence shown here is derived from an EMBL/GenBank/DDBJ whole genome shotgun (WGS) entry which is preliminary data.</text>
</comment>
<dbReference type="RefSeq" id="WP_115542301.1">
    <property type="nucleotide sequence ID" value="NZ_NXLQ01000002.1"/>
</dbReference>
<gene>
    <name evidence="10" type="ORF">CQA53_01710</name>
</gene>
<dbReference type="Proteomes" id="UP000256379">
    <property type="component" value="Unassembled WGS sequence"/>
</dbReference>
<organism evidence="10 11">
    <name type="scientific">Helicobacter didelphidarum</name>
    <dbReference type="NCBI Taxonomy" id="2040648"/>
    <lineage>
        <taxon>Bacteria</taxon>
        <taxon>Pseudomonadati</taxon>
        <taxon>Campylobacterota</taxon>
        <taxon>Epsilonproteobacteria</taxon>
        <taxon>Campylobacterales</taxon>
        <taxon>Helicobacteraceae</taxon>
        <taxon>Helicobacter</taxon>
    </lineage>
</organism>
<dbReference type="OrthoDB" id="92598at2"/>
<comment type="subcellular location">
    <subcellularLocation>
        <location evidence="1">Cell inner membrane</location>
        <topology evidence="1">Multi-pass membrane protein</topology>
    </subcellularLocation>
    <subcellularLocation>
        <location evidence="8">Cell membrane</location>
        <topology evidence="8">Multi-pass membrane protein</topology>
    </subcellularLocation>
</comment>
<dbReference type="PANTHER" id="PTHR30614">
    <property type="entry name" value="MEMBRANE COMPONENT OF AMINO ACID ABC TRANSPORTER"/>
    <property type="match status" value="1"/>
</dbReference>
<feature type="transmembrane region" description="Helical" evidence="8">
    <location>
        <begin position="20"/>
        <end position="43"/>
    </location>
</feature>
<evidence type="ECO:0000259" key="9">
    <source>
        <dbReference type="PROSITE" id="PS50928"/>
    </source>
</evidence>
<name>A0A3D8IQ24_9HELI</name>
<evidence type="ECO:0000256" key="1">
    <source>
        <dbReference type="ARBA" id="ARBA00004429"/>
    </source>
</evidence>
<feature type="domain" description="ABC transmembrane type-1" evidence="9">
    <location>
        <begin position="17"/>
        <end position="209"/>
    </location>
</feature>
<dbReference type="GO" id="GO:0006865">
    <property type="term" value="P:amino acid transport"/>
    <property type="evidence" value="ECO:0007669"/>
    <property type="project" value="TreeGrafter"/>
</dbReference>
<accession>A0A3D8IQ24</accession>
<sequence length="220" mass="24793">MIELLNFTTISRIFDGVFVLLFVAFLSIFIATFCGLIMGRVMIVKNILLYVICKLFLEIVRVIPLIAWLFIIFYGIPSTFNIHINAFMSAIIVFSMWGTAEMGDLVRASILSIPKHQRESALALGFNAFQIEIFVILPQALKALIPSAVNLFGRIIKTTSLLSLIGVVELLKVGHQLIEVFGKNDHNISFIVYGGILVIYFCLCYPFAYLGNYLEKRLKT</sequence>
<dbReference type="Gene3D" id="1.10.3720.10">
    <property type="entry name" value="MetI-like"/>
    <property type="match status" value="1"/>
</dbReference>
<keyword evidence="11" id="KW-1185">Reference proteome</keyword>
<evidence type="ECO:0000313" key="11">
    <source>
        <dbReference type="Proteomes" id="UP000256379"/>
    </source>
</evidence>
<dbReference type="PANTHER" id="PTHR30614:SF36">
    <property type="entry name" value="ABC TRANSPORTER MEMBRANE-SPANNING PERMEASE-GLUTAMINE TRANSPORT"/>
    <property type="match status" value="1"/>
</dbReference>
<dbReference type="GO" id="GO:0022857">
    <property type="term" value="F:transmembrane transporter activity"/>
    <property type="evidence" value="ECO:0007669"/>
    <property type="project" value="InterPro"/>
</dbReference>
<evidence type="ECO:0000256" key="7">
    <source>
        <dbReference type="ARBA" id="ARBA00023136"/>
    </source>
</evidence>
<dbReference type="EMBL" id="NXLQ01000002">
    <property type="protein sequence ID" value="RDU67006.1"/>
    <property type="molecule type" value="Genomic_DNA"/>
</dbReference>
<dbReference type="InterPro" id="IPR010065">
    <property type="entry name" value="AA_ABC_transptr_permease_3TM"/>
</dbReference>
<comment type="similarity">
    <text evidence="2">Belongs to the binding-protein-dependent transport system permease family. HisMQ subfamily.</text>
</comment>
<dbReference type="SUPFAM" id="SSF161098">
    <property type="entry name" value="MetI-like"/>
    <property type="match status" value="1"/>
</dbReference>
<evidence type="ECO:0000256" key="2">
    <source>
        <dbReference type="ARBA" id="ARBA00010072"/>
    </source>
</evidence>
<dbReference type="InterPro" id="IPR035906">
    <property type="entry name" value="MetI-like_sf"/>
</dbReference>
<keyword evidence="5 8" id="KW-0812">Transmembrane</keyword>
<evidence type="ECO:0000256" key="8">
    <source>
        <dbReference type="RuleBase" id="RU363032"/>
    </source>
</evidence>
<reference evidence="10 11" key="1">
    <citation type="submission" date="2018-04" db="EMBL/GenBank/DDBJ databases">
        <title>Novel Campyloabacter and Helicobacter Species and Strains.</title>
        <authorList>
            <person name="Mannion A.J."/>
            <person name="Shen Z."/>
            <person name="Fox J.G."/>
        </authorList>
    </citation>
    <scope>NUCLEOTIDE SEQUENCE [LARGE SCALE GENOMIC DNA]</scope>
    <source>
        <strain evidence="10 11">MIT 17-337</strain>
    </source>
</reference>
<feature type="transmembrane region" description="Helical" evidence="8">
    <location>
        <begin position="82"/>
        <end position="100"/>
    </location>
</feature>